<keyword evidence="3" id="KW-1185">Reference proteome</keyword>
<protein>
    <submittedName>
        <fullName evidence="2">Uncharacterized protein</fullName>
    </submittedName>
</protein>
<dbReference type="EMBL" id="JACHXF010000018">
    <property type="protein sequence ID" value="MBB3099365.1"/>
    <property type="molecule type" value="Genomic_DNA"/>
</dbReference>
<dbReference type="RefSeq" id="WP_183225423.1">
    <property type="nucleotide sequence ID" value="NZ_BMPW01000021.1"/>
</dbReference>
<evidence type="ECO:0000313" key="3">
    <source>
        <dbReference type="Proteomes" id="UP000590749"/>
    </source>
</evidence>
<reference evidence="2 3" key="1">
    <citation type="submission" date="2020-08" db="EMBL/GenBank/DDBJ databases">
        <title>Genomic Encyclopedia of Type Strains, Phase III (KMG-III): the genomes of soil and plant-associated and newly described type strains.</title>
        <authorList>
            <person name="Whitman W."/>
        </authorList>
    </citation>
    <scope>NUCLEOTIDE SEQUENCE [LARGE SCALE GENOMIC DNA]</scope>
    <source>
        <strain evidence="2 3">CECT 3287</strain>
    </source>
</reference>
<comment type="caution">
    <text evidence="2">The sequence shown here is derived from an EMBL/GenBank/DDBJ whole genome shotgun (WGS) entry which is preliminary data.</text>
</comment>
<name>A0A7W5ANJ4_9ACTN</name>
<gene>
    <name evidence="2" type="ORF">FHR83_007071</name>
</gene>
<sequence>MLLIEIEAVRVFELAGFQLIWLDLQVEDPPLVSDPPEREPVTIDEYPVKRRS</sequence>
<organism evidence="2 3">
    <name type="scientific">Actinoplanes campanulatus</name>
    <dbReference type="NCBI Taxonomy" id="113559"/>
    <lineage>
        <taxon>Bacteria</taxon>
        <taxon>Bacillati</taxon>
        <taxon>Actinomycetota</taxon>
        <taxon>Actinomycetes</taxon>
        <taxon>Micromonosporales</taxon>
        <taxon>Micromonosporaceae</taxon>
        <taxon>Actinoplanes</taxon>
    </lineage>
</organism>
<proteinExistence type="predicted"/>
<accession>A0A7W5ANJ4</accession>
<evidence type="ECO:0000256" key="1">
    <source>
        <dbReference type="SAM" id="MobiDB-lite"/>
    </source>
</evidence>
<dbReference type="Proteomes" id="UP000590749">
    <property type="component" value="Unassembled WGS sequence"/>
</dbReference>
<dbReference type="AlphaFoldDB" id="A0A7W5ANJ4"/>
<feature type="region of interest" description="Disordered" evidence="1">
    <location>
        <begin position="33"/>
        <end position="52"/>
    </location>
</feature>
<evidence type="ECO:0000313" key="2">
    <source>
        <dbReference type="EMBL" id="MBB3099365.1"/>
    </source>
</evidence>